<dbReference type="Proteomes" id="UP000837857">
    <property type="component" value="Chromosome 14"/>
</dbReference>
<feature type="non-terminal residue" evidence="1">
    <location>
        <position position="70"/>
    </location>
</feature>
<gene>
    <name evidence="1" type="ORF">IPOD504_LOCUS3942</name>
</gene>
<sequence length="70" mass="7923">MKRENFHRASAPFARGRHRRGGRVRFKRIGRVFRVALGSKLGGADFTSVPVPYPRVRSEEAGANALWVMK</sequence>
<proteinExistence type="predicted"/>
<dbReference type="EMBL" id="OW152826">
    <property type="protein sequence ID" value="CAH2042589.1"/>
    <property type="molecule type" value="Genomic_DNA"/>
</dbReference>
<name>A0ABN8HWS5_9NEOP</name>
<organism evidence="1 2">
    <name type="scientific">Iphiclides podalirius</name>
    <name type="common">scarce swallowtail</name>
    <dbReference type="NCBI Taxonomy" id="110791"/>
    <lineage>
        <taxon>Eukaryota</taxon>
        <taxon>Metazoa</taxon>
        <taxon>Ecdysozoa</taxon>
        <taxon>Arthropoda</taxon>
        <taxon>Hexapoda</taxon>
        <taxon>Insecta</taxon>
        <taxon>Pterygota</taxon>
        <taxon>Neoptera</taxon>
        <taxon>Endopterygota</taxon>
        <taxon>Lepidoptera</taxon>
        <taxon>Glossata</taxon>
        <taxon>Ditrysia</taxon>
        <taxon>Papilionoidea</taxon>
        <taxon>Papilionidae</taxon>
        <taxon>Papilioninae</taxon>
        <taxon>Iphiclides</taxon>
    </lineage>
</organism>
<evidence type="ECO:0000313" key="1">
    <source>
        <dbReference type="EMBL" id="CAH2042589.1"/>
    </source>
</evidence>
<keyword evidence="2" id="KW-1185">Reference proteome</keyword>
<evidence type="ECO:0000313" key="2">
    <source>
        <dbReference type="Proteomes" id="UP000837857"/>
    </source>
</evidence>
<accession>A0ABN8HWS5</accession>
<reference evidence="1" key="1">
    <citation type="submission" date="2022-03" db="EMBL/GenBank/DDBJ databases">
        <authorList>
            <person name="Martin H S."/>
        </authorList>
    </citation>
    <scope>NUCLEOTIDE SEQUENCE</scope>
</reference>
<protein>
    <submittedName>
        <fullName evidence="1">Uncharacterized protein</fullName>
    </submittedName>
</protein>